<dbReference type="EMBL" id="JAKGUD010000022">
    <property type="protein sequence ID" value="MCF4143656.1"/>
    <property type="molecule type" value="Genomic_DNA"/>
</dbReference>
<dbReference type="SMART" id="SM00418">
    <property type="entry name" value="HTH_ARSR"/>
    <property type="match status" value="1"/>
</dbReference>
<dbReference type="RefSeq" id="WP_236100426.1">
    <property type="nucleotide sequence ID" value="NZ_JAKGUD010000022.1"/>
</dbReference>
<dbReference type="PANTHER" id="PTHR43132">
    <property type="entry name" value="ARSENICAL RESISTANCE OPERON REPRESSOR ARSR-RELATED"/>
    <property type="match status" value="1"/>
</dbReference>
<evidence type="ECO:0000256" key="1">
    <source>
        <dbReference type="ARBA" id="ARBA00023015"/>
    </source>
</evidence>
<sequence>MGKDRPFLEELSAMFKALGDPTRLGIALELMETEKCVSEISSSLGISDSSTSHHLRSLRQLKLVKRRREGQKLFYSLDDHHVYLILTIGLEHQEHRGREEER</sequence>
<keyword evidence="1" id="KW-0805">Transcription regulation</keyword>
<dbReference type="NCBIfam" id="NF033788">
    <property type="entry name" value="HTH_metalloreg"/>
    <property type="match status" value="1"/>
</dbReference>
<protein>
    <submittedName>
        <fullName evidence="5">Metalloregulator ArsR/SmtB family transcription factor</fullName>
    </submittedName>
</protein>
<proteinExistence type="predicted"/>
<reference evidence="5 6" key="1">
    <citation type="submission" date="2022-01" db="EMBL/GenBank/DDBJ databases">
        <title>Dethiosulfovibrio faecalis sp. nov., a novel proteolytic, non-sulfur-reducing bacterium isolated from a marine aquaculture solid waste bioreactor.</title>
        <authorList>
            <person name="Grabowski S."/>
            <person name="Apolinario E."/>
            <person name="Schneider N."/>
            <person name="Marshall C.W."/>
            <person name="Sowers K.R."/>
        </authorList>
    </citation>
    <scope>NUCLEOTIDE SEQUENCE [LARGE SCALE GENOMIC DNA]</scope>
    <source>
        <strain evidence="5 6">DSM 12537</strain>
    </source>
</reference>
<dbReference type="CDD" id="cd00090">
    <property type="entry name" value="HTH_ARSR"/>
    <property type="match status" value="1"/>
</dbReference>
<dbReference type="PRINTS" id="PR00778">
    <property type="entry name" value="HTHARSR"/>
</dbReference>
<accession>A0ABS9ETY7</accession>
<feature type="domain" description="HTH arsR-type" evidence="4">
    <location>
        <begin position="3"/>
        <end position="97"/>
    </location>
</feature>
<evidence type="ECO:0000256" key="3">
    <source>
        <dbReference type="ARBA" id="ARBA00023163"/>
    </source>
</evidence>
<dbReference type="InterPro" id="IPR001845">
    <property type="entry name" value="HTH_ArsR_DNA-bd_dom"/>
</dbReference>
<evidence type="ECO:0000313" key="6">
    <source>
        <dbReference type="Proteomes" id="UP001200430"/>
    </source>
</evidence>
<comment type="caution">
    <text evidence="5">The sequence shown here is derived from an EMBL/GenBank/DDBJ whole genome shotgun (WGS) entry which is preliminary data.</text>
</comment>
<evidence type="ECO:0000256" key="2">
    <source>
        <dbReference type="ARBA" id="ARBA00023125"/>
    </source>
</evidence>
<name>A0ABS9ETY7_9BACT</name>
<dbReference type="InterPro" id="IPR011991">
    <property type="entry name" value="ArsR-like_HTH"/>
</dbReference>
<organism evidence="5 6">
    <name type="scientific">Dethiosulfovibrio marinus</name>
    <dbReference type="NCBI Taxonomy" id="133532"/>
    <lineage>
        <taxon>Bacteria</taxon>
        <taxon>Thermotogati</taxon>
        <taxon>Synergistota</taxon>
        <taxon>Synergistia</taxon>
        <taxon>Synergistales</taxon>
        <taxon>Dethiosulfovibrionaceae</taxon>
        <taxon>Dethiosulfovibrio</taxon>
    </lineage>
</organism>
<keyword evidence="3" id="KW-0804">Transcription</keyword>
<evidence type="ECO:0000259" key="4">
    <source>
        <dbReference type="PROSITE" id="PS50987"/>
    </source>
</evidence>
<dbReference type="InterPro" id="IPR036390">
    <property type="entry name" value="WH_DNA-bd_sf"/>
</dbReference>
<keyword evidence="6" id="KW-1185">Reference proteome</keyword>
<dbReference type="PROSITE" id="PS50987">
    <property type="entry name" value="HTH_ARSR_2"/>
    <property type="match status" value="1"/>
</dbReference>
<dbReference type="InterPro" id="IPR051011">
    <property type="entry name" value="Metal_resp_trans_reg"/>
</dbReference>
<dbReference type="Gene3D" id="1.10.10.10">
    <property type="entry name" value="Winged helix-like DNA-binding domain superfamily/Winged helix DNA-binding domain"/>
    <property type="match status" value="1"/>
</dbReference>
<evidence type="ECO:0000313" key="5">
    <source>
        <dbReference type="EMBL" id="MCF4143656.1"/>
    </source>
</evidence>
<dbReference type="PANTHER" id="PTHR43132:SF6">
    <property type="entry name" value="HTH-TYPE TRANSCRIPTIONAL REPRESSOR CZRA"/>
    <property type="match status" value="1"/>
</dbReference>
<dbReference type="Proteomes" id="UP001200430">
    <property type="component" value="Unassembled WGS sequence"/>
</dbReference>
<gene>
    <name evidence="5" type="ORF">L2W38_12635</name>
</gene>
<dbReference type="SUPFAM" id="SSF46785">
    <property type="entry name" value="Winged helix' DNA-binding domain"/>
    <property type="match status" value="1"/>
</dbReference>
<dbReference type="InterPro" id="IPR036388">
    <property type="entry name" value="WH-like_DNA-bd_sf"/>
</dbReference>
<dbReference type="Pfam" id="PF01022">
    <property type="entry name" value="HTH_5"/>
    <property type="match status" value="1"/>
</dbReference>
<keyword evidence="2" id="KW-0238">DNA-binding</keyword>